<dbReference type="InterPro" id="IPR006047">
    <property type="entry name" value="GH13_cat_dom"/>
</dbReference>
<gene>
    <name evidence="11 14" type="primary">glgB</name>
    <name evidence="14" type="ORF">EPA99_08175</name>
</gene>
<evidence type="ECO:0000256" key="6">
    <source>
        <dbReference type="ARBA" id="ARBA00022600"/>
    </source>
</evidence>
<dbReference type="Gene3D" id="2.60.40.1180">
    <property type="entry name" value="Golgi alpha-mannosidase II"/>
    <property type="match status" value="1"/>
</dbReference>
<dbReference type="InterPro" id="IPR013780">
    <property type="entry name" value="Glyco_hydro_b"/>
</dbReference>
<dbReference type="PANTHER" id="PTHR43651">
    <property type="entry name" value="1,4-ALPHA-GLUCAN-BRANCHING ENZYME"/>
    <property type="match status" value="1"/>
</dbReference>
<dbReference type="Pfam" id="PF02922">
    <property type="entry name" value="CBM_48"/>
    <property type="match status" value="1"/>
</dbReference>
<accession>A0A4Q1JWK5</accession>
<comment type="similarity">
    <text evidence="4 11">Belongs to the glycosyl hydrolase 13 family. GlgB subfamily.</text>
</comment>
<evidence type="ECO:0000256" key="8">
    <source>
        <dbReference type="ARBA" id="ARBA00022679"/>
    </source>
</evidence>
<reference evidence="14 15" key="1">
    <citation type="submission" date="2019-01" db="EMBL/GenBank/DDBJ databases">
        <title>Pseudoxanthomonas composti sp. nov., isolated from compost.</title>
        <authorList>
            <person name="Yang G."/>
        </authorList>
    </citation>
    <scope>NUCLEOTIDE SEQUENCE [LARGE SCALE GENOMIC DNA]</scope>
    <source>
        <strain evidence="14 15">GSS15</strain>
    </source>
</reference>
<dbReference type="EC" id="2.4.1.18" evidence="11"/>
<keyword evidence="8 11" id="KW-0808">Transferase</keyword>
<comment type="catalytic activity">
    <reaction evidence="1 11">
        <text>Transfers a segment of a (1-&gt;4)-alpha-D-glucan chain to a primary hydroxy group in a similar glucan chain.</text>
        <dbReference type="EC" id="2.4.1.18"/>
    </reaction>
</comment>
<dbReference type="InterPro" id="IPR014756">
    <property type="entry name" value="Ig_E-set"/>
</dbReference>
<name>A0A4Q1JWK5_9GAMM</name>
<evidence type="ECO:0000259" key="13">
    <source>
        <dbReference type="SMART" id="SM00642"/>
    </source>
</evidence>
<dbReference type="Pfam" id="PF02806">
    <property type="entry name" value="Alpha-amylase_C"/>
    <property type="match status" value="1"/>
</dbReference>
<keyword evidence="9 11" id="KW-0320">Glycogen biosynthesis</keyword>
<dbReference type="InterPro" id="IPR037439">
    <property type="entry name" value="Branching_enzy"/>
</dbReference>
<dbReference type="Pfam" id="PF22019">
    <property type="entry name" value="GlgB_N"/>
    <property type="match status" value="1"/>
</dbReference>
<dbReference type="UniPathway" id="UPA00164"/>
<keyword evidence="6 11" id="KW-0321">Glycogen metabolism</keyword>
<dbReference type="PIRSF" id="PIRSF000463">
    <property type="entry name" value="GlgB"/>
    <property type="match status" value="1"/>
</dbReference>
<dbReference type="Proteomes" id="UP000289784">
    <property type="component" value="Unassembled WGS sequence"/>
</dbReference>
<dbReference type="InterPro" id="IPR017853">
    <property type="entry name" value="GH"/>
</dbReference>
<dbReference type="SUPFAM" id="SSF51011">
    <property type="entry name" value="Glycosyl hydrolase domain"/>
    <property type="match status" value="1"/>
</dbReference>
<dbReference type="InterPro" id="IPR006407">
    <property type="entry name" value="GlgB"/>
</dbReference>
<dbReference type="FunFam" id="2.60.40.10:FF:000169">
    <property type="entry name" value="1,4-alpha-glucan branching enzyme GlgB"/>
    <property type="match status" value="1"/>
</dbReference>
<comment type="subunit">
    <text evidence="5 11">Monomer.</text>
</comment>
<evidence type="ECO:0000256" key="12">
    <source>
        <dbReference type="PIRSR" id="PIRSR000463-1"/>
    </source>
</evidence>
<dbReference type="GO" id="GO:0005978">
    <property type="term" value="P:glycogen biosynthetic process"/>
    <property type="evidence" value="ECO:0007669"/>
    <property type="project" value="UniProtKB-UniRule"/>
</dbReference>
<dbReference type="InterPro" id="IPR013783">
    <property type="entry name" value="Ig-like_fold"/>
</dbReference>
<dbReference type="GO" id="GO:0003844">
    <property type="term" value="F:1,4-alpha-glucan branching enzyme activity"/>
    <property type="evidence" value="ECO:0007669"/>
    <property type="project" value="UniProtKB-UniRule"/>
</dbReference>
<evidence type="ECO:0000256" key="4">
    <source>
        <dbReference type="ARBA" id="ARBA00009000"/>
    </source>
</evidence>
<dbReference type="SMART" id="SM00642">
    <property type="entry name" value="Aamy"/>
    <property type="match status" value="1"/>
</dbReference>
<keyword evidence="15" id="KW-1185">Reference proteome</keyword>
<dbReference type="OrthoDB" id="9800174at2"/>
<evidence type="ECO:0000256" key="1">
    <source>
        <dbReference type="ARBA" id="ARBA00000826"/>
    </source>
</evidence>
<evidence type="ECO:0000256" key="10">
    <source>
        <dbReference type="ARBA" id="ARBA00023277"/>
    </source>
</evidence>
<comment type="pathway">
    <text evidence="3 11">Glycan biosynthesis; glycogen biosynthesis.</text>
</comment>
<proteinExistence type="inferred from homology"/>
<dbReference type="FunFam" id="2.60.40.1180:FF:000002">
    <property type="entry name" value="1,4-alpha-glucan branching enzyme GlgB"/>
    <property type="match status" value="1"/>
</dbReference>
<sequence length="733" mass="82038">METPDSPPTPSLDPRLEALLQGQPVDAFAVLGAHPAADGSLRVRAFAPGADGMCLLDETGKVVGLMREIDERGLFEGTLGTAMRYRLRIAWPSGNQDIEDVYAFGPLLAEDELRGIVDGDGEALRHALGAHHVQVDGVPGVRFSVWAPNAQRVSVVGDFNTWDGRRHPMRLRHAAGVWELFIPRVPAGARYKYELLADGVRLPHKADPLARQAEVPPATASLVSVGEEFQWSDLAWLSQRASQDINRSPTLVYEVHAPSWRRDGQGASLDWDGLREQLIPYVKGLGFTHIELLPITEYPFGGSWGYQPLGMYAPTARHGTPEGFARFVDACHQAGIGVILDWVSAHFPNDVHGLQRFDGTALYEHADPREGFHKDWNTLIYNYGRYEVSAYLIGSALEWIERYHIDGLRVDAVASMLYRDYSRGEGEWVPNAHGGRENLEAVEFLKRLNREITQRFPGVMVIAEESTAWQGVTAPVEHGGLGFTHKWNMGWMHDTLEYMKRDPIHRRHHHSEMTFGMVYAFSERFMLPLSHDEVVHGKGSLLAKMPGDAWQQRANLRAYFGFMWAHPGRKLLFMGGEFGQHGEWNHDAQLEWHLLDDPGHRGLHLLIGDMNHRLREQPALFAGDHTHEGFDWSVGDDHENSVFAFLRYDPAGQAPPVLAVSNMTPLPRFGYRVGVPRAGRWRELLNTDSQHYGGSNLGNGGALMTDGEGMHGHAQSLLLTLPPLSTLWLEFVE</sequence>
<feature type="active site" description="Nucleophile" evidence="11 12">
    <location>
        <position position="411"/>
    </location>
</feature>
<dbReference type="Pfam" id="PF00128">
    <property type="entry name" value="Alpha-amylase"/>
    <property type="match status" value="1"/>
</dbReference>
<evidence type="ECO:0000313" key="14">
    <source>
        <dbReference type="EMBL" id="RXR06683.1"/>
    </source>
</evidence>
<evidence type="ECO:0000256" key="5">
    <source>
        <dbReference type="ARBA" id="ARBA00011245"/>
    </source>
</evidence>
<dbReference type="RefSeq" id="WP_129470788.1">
    <property type="nucleotide sequence ID" value="NZ_SAWZ01000003.1"/>
</dbReference>
<keyword evidence="7 11" id="KW-0328">Glycosyltransferase</keyword>
<dbReference type="Gene3D" id="3.20.20.80">
    <property type="entry name" value="Glycosidases"/>
    <property type="match status" value="1"/>
</dbReference>
<dbReference type="GO" id="GO:0005829">
    <property type="term" value="C:cytosol"/>
    <property type="evidence" value="ECO:0007669"/>
    <property type="project" value="TreeGrafter"/>
</dbReference>
<feature type="active site" description="Proton donor" evidence="11 12">
    <location>
        <position position="464"/>
    </location>
</feature>
<dbReference type="GO" id="GO:0043169">
    <property type="term" value="F:cation binding"/>
    <property type="evidence" value="ECO:0007669"/>
    <property type="project" value="InterPro"/>
</dbReference>
<feature type="domain" description="Glycosyl hydrolase family 13 catalytic" evidence="13">
    <location>
        <begin position="254"/>
        <end position="593"/>
    </location>
</feature>
<dbReference type="PANTHER" id="PTHR43651:SF3">
    <property type="entry name" value="1,4-ALPHA-GLUCAN-BRANCHING ENZYME"/>
    <property type="match status" value="1"/>
</dbReference>
<dbReference type="InterPro" id="IPR044143">
    <property type="entry name" value="GlgB_N_E_set_prok"/>
</dbReference>
<evidence type="ECO:0000256" key="2">
    <source>
        <dbReference type="ARBA" id="ARBA00002953"/>
    </source>
</evidence>
<dbReference type="FunFam" id="3.20.20.80:FF:000003">
    <property type="entry name" value="1,4-alpha-glucan branching enzyme GlgB"/>
    <property type="match status" value="1"/>
</dbReference>
<dbReference type="InterPro" id="IPR006048">
    <property type="entry name" value="A-amylase/branching_C"/>
</dbReference>
<dbReference type="NCBIfam" id="NF003811">
    <property type="entry name" value="PRK05402.1"/>
    <property type="match status" value="1"/>
</dbReference>
<dbReference type="CDD" id="cd11322">
    <property type="entry name" value="AmyAc_Glg_BE"/>
    <property type="match status" value="1"/>
</dbReference>
<dbReference type="AlphaFoldDB" id="A0A4Q1JWK5"/>
<evidence type="ECO:0000313" key="15">
    <source>
        <dbReference type="Proteomes" id="UP000289784"/>
    </source>
</evidence>
<dbReference type="InterPro" id="IPR004193">
    <property type="entry name" value="Glyco_hydro_13_N"/>
</dbReference>
<dbReference type="NCBIfam" id="TIGR01515">
    <property type="entry name" value="branching_enzym"/>
    <property type="match status" value="1"/>
</dbReference>
<protein>
    <recommendedName>
        <fullName evidence="11">1,4-alpha-glucan branching enzyme GlgB</fullName>
        <ecNumber evidence="11">2.4.1.18</ecNumber>
    </recommendedName>
    <alternativeName>
        <fullName evidence="11">1,4-alpha-D-glucan:1,4-alpha-D-glucan 6-glucosyl-transferase</fullName>
    </alternativeName>
    <alternativeName>
        <fullName evidence="11">Alpha-(1-&gt;4)-glucan branching enzyme</fullName>
    </alternativeName>
    <alternativeName>
        <fullName evidence="11">Glycogen branching enzyme</fullName>
        <shortName evidence="11">BE</shortName>
    </alternativeName>
</protein>
<dbReference type="InterPro" id="IPR054169">
    <property type="entry name" value="GlgB_N"/>
</dbReference>
<dbReference type="SUPFAM" id="SSF81296">
    <property type="entry name" value="E set domains"/>
    <property type="match status" value="2"/>
</dbReference>
<keyword evidence="10 11" id="KW-0119">Carbohydrate metabolism</keyword>
<evidence type="ECO:0000256" key="11">
    <source>
        <dbReference type="HAMAP-Rule" id="MF_00685"/>
    </source>
</evidence>
<dbReference type="CDD" id="cd02855">
    <property type="entry name" value="E_set_GBE_prok_N"/>
    <property type="match status" value="1"/>
</dbReference>
<dbReference type="NCBIfam" id="NF008967">
    <property type="entry name" value="PRK12313.1"/>
    <property type="match status" value="1"/>
</dbReference>
<dbReference type="HAMAP" id="MF_00685">
    <property type="entry name" value="GlgB"/>
    <property type="match status" value="1"/>
</dbReference>
<dbReference type="SUPFAM" id="SSF51445">
    <property type="entry name" value="(Trans)glycosidases"/>
    <property type="match status" value="1"/>
</dbReference>
<dbReference type="GO" id="GO:0004553">
    <property type="term" value="F:hydrolase activity, hydrolyzing O-glycosyl compounds"/>
    <property type="evidence" value="ECO:0007669"/>
    <property type="project" value="InterPro"/>
</dbReference>
<comment type="function">
    <text evidence="2 11">Catalyzes the formation of the alpha-1,6-glucosidic linkages in glycogen by scission of a 1,4-alpha-linked oligosaccharide from growing alpha-1,4-glucan chains and the subsequent attachment of the oligosaccharide to the alpha-1,6 position.</text>
</comment>
<organism evidence="14 15">
    <name type="scientific">Pseudoxanthomonas composti</name>
    <dbReference type="NCBI Taxonomy" id="2137479"/>
    <lineage>
        <taxon>Bacteria</taxon>
        <taxon>Pseudomonadati</taxon>
        <taxon>Pseudomonadota</taxon>
        <taxon>Gammaproteobacteria</taxon>
        <taxon>Lysobacterales</taxon>
        <taxon>Lysobacteraceae</taxon>
        <taxon>Pseudoxanthomonas</taxon>
    </lineage>
</organism>
<evidence type="ECO:0000256" key="7">
    <source>
        <dbReference type="ARBA" id="ARBA00022676"/>
    </source>
</evidence>
<dbReference type="EMBL" id="SAWZ01000003">
    <property type="protein sequence ID" value="RXR06683.1"/>
    <property type="molecule type" value="Genomic_DNA"/>
</dbReference>
<comment type="caution">
    <text evidence="14">The sequence shown here is derived from an EMBL/GenBank/DDBJ whole genome shotgun (WGS) entry which is preliminary data.</text>
</comment>
<evidence type="ECO:0000256" key="3">
    <source>
        <dbReference type="ARBA" id="ARBA00004964"/>
    </source>
</evidence>
<evidence type="ECO:0000256" key="9">
    <source>
        <dbReference type="ARBA" id="ARBA00023056"/>
    </source>
</evidence>
<dbReference type="Gene3D" id="2.60.40.10">
    <property type="entry name" value="Immunoglobulins"/>
    <property type="match status" value="1"/>
</dbReference>